<evidence type="ECO:0000256" key="2">
    <source>
        <dbReference type="ARBA" id="ARBA00022737"/>
    </source>
</evidence>
<dbReference type="InterPro" id="IPR004146">
    <property type="entry name" value="DC1"/>
</dbReference>
<dbReference type="InterPro" id="IPR053192">
    <property type="entry name" value="Vacuole_Formation_Reg"/>
</dbReference>
<evidence type="ECO:0000313" key="8">
    <source>
        <dbReference type="Proteomes" id="UP000078284"/>
    </source>
</evidence>
<feature type="domain" description="Phorbol-ester/DAG-type" evidence="5">
    <location>
        <begin position="250"/>
        <end position="296"/>
    </location>
</feature>
<dbReference type="SMART" id="SM00249">
    <property type="entry name" value="PHD"/>
    <property type="match status" value="4"/>
</dbReference>
<keyword evidence="1" id="KW-0479">Metal-binding</keyword>
<feature type="domain" description="Phorbol-ester/DAG-type" evidence="5">
    <location>
        <begin position="59"/>
        <end position="108"/>
    </location>
</feature>
<dbReference type="GO" id="GO:0008270">
    <property type="term" value="F:zinc ion binding"/>
    <property type="evidence" value="ECO:0007669"/>
    <property type="project" value="UniProtKB-KW"/>
</dbReference>
<evidence type="ECO:0000259" key="6">
    <source>
        <dbReference type="SMART" id="SM00249"/>
    </source>
</evidence>
<keyword evidence="3" id="KW-0863">Zinc-finger</keyword>
<gene>
    <name evidence="7" type="ordered locus">AXX17_At3g40720</name>
</gene>
<feature type="domain" description="Phorbol-ester/DAG-type" evidence="5">
    <location>
        <begin position="302"/>
        <end position="353"/>
    </location>
</feature>
<evidence type="ECO:0008006" key="9">
    <source>
        <dbReference type="Google" id="ProtNLM"/>
    </source>
</evidence>
<keyword evidence="2" id="KW-0677">Repeat</keyword>
<keyword evidence="4" id="KW-0862">Zinc</keyword>
<dbReference type="InterPro" id="IPR054483">
    <property type="entry name" value="DC1-like_CT"/>
</dbReference>
<feature type="domain" description="Phorbol-ester/DAG-type" evidence="5">
    <location>
        <begin position="128"/>
        <end position="176"/>
    </location>
</feature>
<comment type="caution">
    <text evidence="7">The sequence shown here is derived from an EMBL/GenBank/DDBJ whole genome shotgun (WGS) entry which is preliminary data.</text>
</comment>
<dbReference type="Pfam" id="PF03107">
    <property type="entry name" value="C1_2"/>
    <property type="match status" value="6"/>
</dbReference>
<feature type="domain" description="Zinc finger PHD-type" evidence="6">
    <location>
        <begin position="77"/>
        <end position="163"/>
    </location>
</feature>
<evidence type="ECO:0000313" key="7">
    <source>
        <dbReference type="EMBL" id="OAP06792.1"/>
    </source>
</evidence>
<feature type="domain" description="Phorbol-ester/DAG-type" evidence="5">
    <location>
        <begin position="384"/>
        <end position="441"/>
    </location>
</feature>
<dbReference type="Proteomes" id="UP000078284">
    <property type="component" value="Chromosome 3"/>
</dbReference>
<dbReference type="AlphaFoldDB" id="A0A178VPP1"/>
<dbReference type="Pfam" id="PF22926">
    <property type="entry name" value="C1-like_CT"/>
    <property type="match status" value="1"/>
</dbReference>
<accession>A0A178VPP1</accession>
<feature type="domain" description="Zinc finger PHD-type" evidence="6">
    <location>
        <begin position="264"/>
        <end position="323"/>
    </location>
</feature>
<sequence length="686" mass="79019">MEKVVLRVHDHPLLPFERFYFGRCSGCSREGYFYGGYRCNELACFAVFHKECAESKPEISHHAHPKHLLKLGNRRQRCHLCERPVGIGYFCSICDFGMHLVCAKSPPLSLQPQLSSIENYKVHEHPLKPFKTAWLAETGNCKGCNYIIGNGDNAPFYECRRCKLYIHVTCLELFFTTDAHHNSHLKHPLKYLKNGHPSYADHKCLLCGREFEDQQGQKYELYHCDVCNFSICISCQGNPPPLVVVTPKTHEHQLHLIPRLLDFTCNACGTQGDRSPYFCLQCNFMIHRGCIDLPRIININRHDHRISYICHLGHGNWRCGVCRKTVDGFYGAYSCSKCSSYVVHSLCATRKDVWDMVELEGTPEEEEIAPFEVVDENTIKHMSHDHDLIFNNDGINLHESKLCEACVSQINTDPFYSCELCGFILHQTCANMPRKKRHVLCNIPFSLQTDDSKDSSRLRRKCSLCLQHFTGFAYNLHIAYNSRTEVMDIRCGSIFEPFVHESHPHPLYYKFFTFSAVAKCDICHITRRHLLCCEECDFRLDFRCATLPKKVMKQRYDDHPLFLSYGENNVDGEYWCDVCEKRVDAKTWFYTCDACGVTLHVSCVVGDFSYHMPGPLSTVVSEYKMVPPAVVSLYKVVPNTSICRPLCSRCHTRCKLPCILETSEDGVNVYFCSNDCHKNPWESSYY</sequence>
<dbReference type="PANTHER" id="PTHR32410">
    <property type="entry name" value="CYSTEINE/HISTIDINE-RICH C1 DOMAIN FAMILY PROTEIN"/>
    <property type="match status" value="1"/>
</dbReference>
<dbReference type="SUPFAM" id="SSF57889">
    <property type="entry name" value="Cysteine-rich domain"/>
    <property type="match status" value="5"/>
</dbReference>
<evidence type="ECO:0000256" key="3">
    <source>
        <dbReference type="ARBA" id="ARBA00022771"/>
    </source>
</evidence>
<protein>
    <recommendedName>
        <fullName evidence="9">Cysteine/Histidine-rich C1 domain family protein</fullName>
    </recommendedName>
</protein>
<name>A0A178VPP1_ARATH</name>
<dbReference type="PANTHER" id="PTHR32410:SF162">
    <property type="entry name" value="CHP-RICH ZINC FINGER PROTEIN-LIKE-RELATED"/>
    <property type="match status" value="1"/>
</dbReference>
<organism evidence="7 8">
    <name type="scientific">Arabidopsis thaliana</name>
    <name type="common">Mouse-ear cress</name>
    <dbReference type="NCBI Taxonomy" id="3702"/>
    <lineage>
        <taxon>Eukaryota</taxon>
        <taxon>Viridiplantae</taxon>
        <taxon>Streptophyta</taxon>
        <taxon>Embryophyta</taxon>
        <taxon>Tracheophyta</taxon>
        <taxon>Spermatophyta</taxon>
        <taxon>Magnoliopsida</taxon>
        <taxon>eudicotyledons</taxon>
        <taxon>Gunneridae</taxon>
        <taxon>Pentapetalae</taxon>
        <taxon>rosids</taxon>
        <taxon>malvids</taxon>
        <taxon>Brassicales</taxon>
        <taxon>Brassicaceae</taxon>
        <taxon>Camelineae</taxon>
        <taxon>Arabidopsis</taxon>
    </lineage>
</organism>
<dbReference type="InterPro" id="IPR046349">
    <property type="entry name" value="C1-like_sf"/>
</dbReference>
<feature type="domain" description="Zinc finger PHD-type" evidence="6">
    <location>
        <begin position="402"/>
        <end position="466"/>
    </location>
</feature>
<dbReference type="InterPro" id="IPR001965">
    <property type="entry name" value="Znf_PHD"/>
</dbReference>
<proteinExistence type="predicted"/>
<dbReference type="EMBL" id="LUHQ01000003">
    <property type="protein sequence ID" value="OAP06792.1"/>
    <property type="molecule type" value="Genomic_DNA"/>
</dbReference>
<evidence type="ECO:0000259" key="5">
    <source>
        <dbReference type="SMART" id="SM00109"/>
    </source>
</evidence>
<reference evidence="8" key="1">
    <citation type="journal article" date="2016" name="Proc. Natl. Acad. Sci. U.S.A.">
        <title>Chromosome-level assembly of Arabidopsis thaliana Ler reveals the extent of translocation and inversion polymorphisms.</title>
        <authorList>
            <person name="Zapata L."/>
            <person name="Ding J."/>
            <person name="Willing E.M."/>
            <person name="Hartwig B."/>
            <person name="Bezdan D."/>
            <person name="Jiao W.B."/>
            <person name="Patel V."/>
            <person name="Velikkakam James G."/>
            <person name="Koornneef M."/>
            <person name="Ossowski S."/>
            <person name="Schneeberger K."/>
        </authorList>
    </citation>
    <scope>NUCLEOTIDE SEQUENCE [LARGE SCALE GENOMIC DNA]</scope>
    <source>
        <strain evidence="8">cv. Landsberg erecta</strain>
    </source>
</reference>
<dbReference type="InterPro" id="IPR002219">
    <property type="entry name" value="PKC_DAG/PE"/>
</dbReference>
<feature type="domain" description="Zinc finger PHD-type" evidence="6">
    <location>
        <begin position="519"/>
        <end position="580"/>
    </location>
</feature>
<evidence type="ECO:0000256" key="4">
    <source>
        <dbReference type="ARBA" id="ARBA00022833"/>
    </source>
</evidence>
<evidence type="ECO:0000256" key="1">
    <source>
        <dbReference type="ARBA" id="ARBA00022723"/>
    </source>
</evidence>
<dbReference type="ExpressionAtlas" id="A0A178VPP1">
    <property type="expression patterns" value="baseline and differential"/>
</dbReference>
<feature type="domain" description="Phorbol-ester/DAG-type" evidence="5">
    <location>
        <begin position="507"/>
        <end position="550"/>
    </location>
</feature>
<dbReference type="SMART" id="SM00109">
    <property type="entry name" value="C1"/>
    <property type="match status" value="6"/>
</dbReference>